<dbReference type="PANTHER" id="PTHR30097:SF15">
    <property type="entry name" value="CATION EFFLUX SYSTEM PROTEIN CUSB"/>
    <property type="match status" value="1"/>
</dbReference>
<dbReference type="InterPro" id="IPR058649">
    <property type="entry name" value="CzcB_C"/>
</dbReference>
<dbReference type="InterPro" id="IPR058792">
    <property type="entry name" value="Beta-barrel_RND_2"/>
</dbReference>
<evidence type="ECO:0000256" key="3">
    <source>
        <dbReference type="ARBA" id="ARBA00022729"/>
    </source>
</evidence>
<dbReference type="InterPro" id="IPR021647">
    <property type="entry name" value="CusF_Ec"/>
</dbReference>
<dbReference type="InterPro" id="IPR058790">
    <property type="entry name" value="BSH_CusB"/>
</dbReference>
<dbReference type="GO" id="GO:0022857">
    <property type="term" value="F:transmembrane transporter activity"/>
    <property type="evidence" value="ECO:0007669"/>
    <property type="project" value="InterPro"/>
</dbReference>
<evidence type="ECO:0000313" key="9">
    <source>
        <dbReference type="EMBL" id="NKE67572.1"/>
    </source>
</evidence>
<dbReference type="Pfam" id="PF25919">
    <property type="entry name" value="BSH_CusB"/>
    <property type="match status" value="1"/>
</dbReference>
<dbReference type="Pfam" id="PF25975">
    <property type="entry name" value="CzcB_C"/>
    <property type="match status" value="1"/>
</dbReference>
<evidence type="ECO:0000259" key="6">
    <source>
        <dbReference type="Pfam" id="PF25919"/>
    </source>
</evidence>
<keyword evidence="2" id="KW-0813">Transport</keyword>
<dbReference type="RefSeq" id="WP_168108686.1">
    <property type="nucleotide sequence ID" value="NZ_VTOX01000006.1"/>
</dbReference>
<dbReference type="GO" id="GO:0046914">
    <property type="term" value="F:transition metal ion binding"/>
    <property type="evidence" value="ECO:0007669"/>
    <property type="project" value="TreeGrafter"/>
</dbReference>
<dbReference type="FunFam" id="2.40.420.20:FF:000003">
    <property type="entry name" value="Cation efflux system protein cusB"/>
    <property type="match status" value="1"/>
</dbReference>
<keyword evidence="10" id="KW-1185">Reference proteome</keyword>
<evidence type="ECO:0000313" key="10">
    <source>
        <dbReference type="Proteomes" id="UP000521868"/>
    </source>
</evidence>
<accession>A0A7X6DI26</accession>
<name>A0A7X6DI26_9BURK</name>
<dbReference type="Gene3D" id="2.40.30.170">
    <property type="match status" value="1"/>
</dbReference>
<dbReference type="InterPro" id="IPR042230">
    <property type="entry name" value="CusF_sf"/>
</dbReference>
<dbReference type="PANTHER" id="PTHR30097">
    <property type="entry name" value="CATION EFFLUX SYSTEM PROTEIN CUSB"/>
    <property type="match status" value="1"/>
</dbReference>
<dbReference type="GO" id="GO:0060003">
    <property type="term" value="P:copper ion export"/>
    <property type="evidence" value="ECO:0007669"/>
    <property type="project" value="TreeGrafter"/>
</dbReference>
<keyword evidence="3" id="KW-0732">Signal</keyword>
<dbReference type="InterPro" id="IPR006143">
    <property type="entry name" value="RND_pump_MFP"/>
</dbReference>
<evidence type="ECO:0000256" key="1">
    <source>
        <dbReference type="ARBA" id="ARBA00009477"/>
    </source>
</evidence>
<proteinExistence type="inferred from homology"/>
<dbReference type="SUPFAM" id="SSF111369">
    <property type="entry name" value="HlyD-like secretion proteins"/>
    <property type="match status" value="1"/>
</dbReference>
<dbReference type="AlphaFoldDB" id="A0A7X6DI26"/>
<dbReference type="GO" id="GO:0016020">
    <property type="term" value="C:membrane"/>
    <property type="evidence" value="ECO:0007669"/>
    <property type="project" value="InterPro"/>
</dbReference>
<feature type="domain" description="CusB-like barrel-sandwich hybrid" evidence="6">
    <location>
        <begin position="136"/>
        <end position="265"/>
    </location>
</feature>
<dbReference type="Gene3D" id="2.40.50.320">
    <property type="entry name" value="Copper binding periplasmic protein CusF"/>
    <property type="match status" value="1"/>
</dbReference>
<dbReference type="NCBIfam" id="TIGR01730">
    <property type="entry name" value="RND_mfp"/>
    <property type="match status" value="1"/>
</dbReference>
<dbReference type="Pfam" id="PF25954">
    <property type="entry name" value="Beta-barrel_RND_2"/>
    <property type="match status" value="1"/>
</dbReference>
<feature type="region of interest" description="Disordered" evidence="5">
    <location>
        <begin position="427"/>
        <end position="457"/>
    </location>
</feature>
<evidence type="ECO:0000256" key="2">
    <source>
        <dbReference type="ARBA" id="ARBA00022448"/>
    </source>
</evidence>
<keyword evidence="4" id="KW-0406">Ion transport</keyword>
<dbReference type="InterPro" id="IPR051909">
    <property type="entry name" value="MFP_Cation_Efflux"/>
</dbReference>
<dbReference type="EMBL" id="VTOX01000006">
    <property type="protein sequence ID" value="NKE67572.1"/>
    <property type="molecule type" value="Genomic_DNA"/>
</dbReference>
<gene>
    <name evidence="9" type="ORF">RAMLITH_17250</name>
</gene>
<dbReference type="Gene3D" id="2.40.420.20">
    <property type="match status" value="1"/>
</dbReference>
<dbReference type="FunFam" id="2.40.30.170:FF:000010">
    <property type="entry name" value="Efflux RND transporter periplasmic adaptor subunit"/>
    <property type="match status" value="1"/>
</dbReference>
<protein>
    <submittedName>
        <fullName evidence="9">Efflux RND transporter periplasmic adaptor subunit</fullName>
    </submittedName>
</protein>
<reference evidence="9 10" key="1">
    <citation type="journal article" date="2020" name="Nature">
        <title>Bacterial chemolithoautotrophy via manganese oxidation.</title>
        <authorList>
            <person name="Yu H."/>
            <person name="Leadbetter J.R."/>
        </authorList>
    </citation>
    <scope>NUCLEOTIDE SEQUENCE [LARGE SCALE GENOMIC DNA]</scope>
    <source>
        <strain evidence="9 10">RBP-1</strain>
    </source>
</reference>
<dbReference type="GO" id="GO:0030288">
    <property type="term" value="C:outer membrane-bounded periplasmic space"/>
    <property type="evidence" value="ECO:0007669"/>
    <property type="project" value="TreeGrafter"/>
</dbReference>
<feature type="domain" description="CzcB-like C-terminal circularly permuted SH3-like" evidence="8">
    <location>
        <begin position="353"/>
        <end position="413"/>
    </location>
</feature>
<dbReference type="Proteomes" id="UP000521868">
    <property type="component" value="Unassembled WGS sequence"/>
</dbReference>
<evidence type="ECO:0000259" key="8">
    <source>
        <dbReference type="Pfam" id="PF25975"/>
    </source>
</evidence>
<evidence type="ECO:0000256" key="5">
    <source>
        <dbReference type="SAM" id="MobiDB-lite"/>
    </source>
</evidence>
<comment type="similarity">
    <text evidence="1">Belongs to the membrane fusion protein (MFP) (TC 8.A.1) family.</text>
</comment>
<sequence>MKATNVIAGLVLLGIASAGGYWLGGQRQATDAAAGAAPAGSASAAAPKARKVLYYRNPMGLPDTSPTPKKDPMGMDYIPVYEGEDEDAGKPGTGNQIRISTEKIQKLGVRVEPASLRALGKTVRAAGRVEPDERRVHVISPKFEGYVERLHVNVTGQSVAKGQPLFEVYSPELVSAQREYAIAAQGVQAMASAATEAQAGMKQLADSSLARLRNWDLSSEQVAALVKTGEARRTVTFRSPVAGIVTEKKAVQGMRFMPGEMLYQVTDLSSVWVIADVFEQDIGLVRNGSQATVQINAYPDKAFRGRITYVYPTMNADTRTVPVRVELANPGHLLKPAMFTQVEVQVGGKTPVIAVPDSAVIDSGTRQIVLVQAGEGRFQPREVKLGARSDNYVEVREGVKEGERVVVAANFLIDAESNLKAAVGGLGGHSGHGSDPNASGAAATQAKGTSAAAVGHQGQGTVDTVDAKAGTVSLNHGPIATLKWPAMTMEFKAANPSLLKDLKPGMAVSFEFVERQPGEWVVTSIVPTGARPAANTAAAAKSHSGH</sequence>
<dbReference type="GO" id="GO:0015679">
    <property type="term" value="P:plasma membrane copper ion transport"/>
    <property type="evidence" value="ECO:0007669"/>
    <property type="project" value="TreeGrafter"/>
</dbReference>
<evidence type="ECO:0000256" key="4">
    <source>
        <dbReference type="ARBA" id="ARBA00023065"/>
    </source>
</evidence>
<feature type="compositionally biased region" description="Low complexity" evidence="5">
    <location>
        <begin position="438"/>
        <end position="453"/>
    </location>
</feature>
<comment type="caution">
    <text evidence="9">The sequence shown here is derived from an EMBL/GenBank/DDBJ whole genome shotgun (WGS) entry which is preliminary data.</text>
</comment>
<evidence type="ECO:0000259" key="7">
    <source>
        <dbReference type="Pfam" id="PF25954"/>
    </source>
</evidence>
<dbReference type="Pfam" id="PF11604">
    <property type="entry name" value="CusF_Ec"/>
    <property type="match status" value="1"/>
</dbReference>
<feature type="domain" description="CusB-like beta-barrel" evidence="7">
    <location>
        <begin position="270"/>
        <end position="345"/>
    </location>
</feature>
<dbReference type="Gene3D" id="2.40.50.100">
    <property type="match status" value="1"/>
</dbReference>
<organism evidence="9 10">
    <name type="scientific">Ramlibacter lithotrophicus</name>
    <dbReference type="NCBI Taxonomy" id="2606681"/>
    <lineage>
        <taxon>Bacteria</taxon>
        <taxon>Pseudomonadati</taxon>
        <taxon>Pseudomonadota</taxon>
        <taxon>Betaproteobacteria</taxon>
        <taxon>Burkholderiales</taxon>
        <taxon>Comamonadaceae</taxon>
        <taxon>Ramlibacter</taxon>
    </lineage>
</organism>